<organism evidence="1 2">
    <name type="scientific">Trifolium medium</name>
    <dbReference type="NCBI Taxonomy" id="97028"/>
    <lineage>
        <taxon>Eukaryota</taxon>
        <taxon>Viridiplantae</taxon>
        <taxon>Streptophyta</taxon>
        <taxon>Embryophyta</taxon>
        <taxon>Tracheophyta</taxon>
        <taxon>Spermatophyta</taxon>
        <taxon>Magnoliopsida</taxon>
        <taxon>eudicotyledons</taxon>
        <taxon>Gunneridae</taxon>
        <taxon>Pentapetalae</taxon>
        <taxon>rosids</taxon>
        <taxon>fabids</taxon>
        <taxon>Fabales</taxon>
        <taxon>Fabaceae</taxon>
        <taxon>Papilionoideae</taxon>
        <taxon>50 kb inversion clade</taxon>
        <taxon>NPAAA clade</taxon>
        <taxon>Hologalegina</taxon>
        <taxon>IRL clade</taxon>
        <taxon>Trifolieae</taxon>
        <taxon>Trifolium</taxon>
    </lineage>
</organism>
<comment type="caution">
    <text evidence="1">The sequence shown here is derived from an EMBL/GenBank/DDBJ whole genome shotgun (WGS) entry which is preliminary data.</text>
</comment>
<evidence type="ECO:0000313" key="2">
    <source>
        <dbReference type="Proteomes" id="UP000265520"/>
    </source>
</evidence>
<protein>
    <submittedName>
        <fullName evidence="1">Uncharacterized protein</fullName>
    </submittedName>
</protein>
<dbReference type="EMBL" id="LXQA010296723">
    <property type="protein sequence ID" value="MCI41822.1"/>
    <property type="molecule type" value="Genomic_DNA"/>
</dbReference>
<dbReference type="Proteomes" id="UP000265520">
    <property type="component" value="Unassembled WGS sequence"/>
</dbReference>
<keyword evidence="2" id="KW-1185">Reference proteome</keyword>
<accession>A0A392S097</accession>
<dbReference type="AlphaFoldDB" id="A0A392S097"/>
<proteinExistence type="predicted"/>
<sequence>MGRPTLAALGAVPSMVHLKMKYHNDEDGVVTIEADMVGARKCHQNIQKAANTIAEGKNDKSISVKTPNVRAKGKQHDEVASMEIIPNDNYNGLKVRKTQEGGVELCF</sequence>
<reference evidence="1 2" key="1">
    <citation type="journal article" date="2018" name="Front. Plant Sci.">
        <title>Red Clover (Trifolium pratense) and Zigzag Clover (T. medium) - A Picture of Genomic Similarities and Differences.</title>
        <authorList>
            <person name="Dluhosova J."/>
            <person name="Istvanek J."/>
            <person name="Nedelnik J."/>
            <person name="Repkova J."/>
        </authorList>
    </citation>
    <scope>NUCLEOTIDE SEQUENCE [LARGE SCALE GENOMIC DNA]</scope>
    <source>
        <strain evidence="2">cv. 10/8</strain>
        <tissue evidence="1">Leaf</tissue>
    </source>
</reference>
<evidence type="ECO:0000313" key="1">
    <source>
        <dbReference type="EMBL" id="MCI41822.1"/>
    </source>
</evidence>
<name>A0A392S097_9FABA</name>